<keyword evidence="3 6" id="KW-0812">Transmembrane</keyword>
<dbReference type="GO" id="GO:0005886">
    <property type="term" value="C:plasma membrane"/>
    <property type="evidence" value="ECO:0007669"/>
    <property type="project" value="UniProtKB-SubCell"/>
</dbReference>
<evidence type="ECO:0000256" key="5">
    <source>
        <dbReference type="ARBA" id="ARBA00023136"/>
    </source>
</evidence>
<reference evidence="8 9" key="1">
    <citation type="submission" date="2016-10" db="EMBL/GenBank/DDBJ databases">
        <authorList>
            <person name="de Groot N.N."/>
        </authorList>
    </citation>
    <scope>NUCLEOTIDE SEQUENCE [LARGE SCALE GENOMIC DNA]</scope>
    <source>
        <strain evidence="8 9">DSM 23042</strain>
    </source>
</reference>
<dbReference type="InterPro" id="IPR038766">
    <property type="entry name" value="Membrane_comp_ABC_pdt"/>
</dbReference>
<feature type="domain" description="ABC3 transporter permease C-terminal" evidence="7">
    <location>
        <begin position="726"/>
        <end position="830"/>
    </location>
</feature>
<keyword evidence="5 6" id="KW-0472">Membrane</keyword>
<feature type="transmembrane region" description="Helical" evidence="6">
    <location>
        <begin position="427"/>
        <end position="449"/>
    </location>
</feature>
<feature type="transmembrane region" description="Helical" evidence="6">
    <location>
        <begin position="762"/>
        <end position="786"/>
    </location>
</feature>
<name>A0A1H9R9X6_9RHOB</name>
<gene>
    <name evidence="8" type="ORF">SAMN04490244_102185</name>
</gene>
<evidence type="ECO:0000313" key="8">
    <source>
        <dbReference type="EMBL" id="SER69480.1"/>
    </source>
</evidence>
<feature type="transmembrane region" description="Helical" evidence="6">
    <location>
        <begin position="263"/>
        <end position="287"/>
    </location>
</feature>
<feature type="transmembrane region" description="Helical" evidence="6">
    <location>
        <begin position="308"/>
        <end position="337"/>
    </location>
</feature>
<feature type="transmembrane region" description="Helical" evidence="6">
    <location>
        <begin position="399"/>
        <end position="421"/>
    </location>
</feature>
<dbReference type="Proteomes" id="UP000198885">
    <property type="component" value="Unassembled WGS sequence"/>
</dbReference>
<proteinExistence type="predicted"/>
<feature type="transmembrane region" description="Helical" evidence="6">
    <location>
        <begin position="806"/>
        <end position="828"/>
    </location>
</feature>
<dbReference type="STRING" id="641238.SAMN04490244_102185"/>
<protein>
    <submittedName>
        <fullName evidence="8">Putative ABC transport system permease protein</fullName>
    </submittedName>
</protein>
<feature type="transmembrane region" description="Helical" evidence="6">
    <location>
        <begin position="711"/>
        <end position="741"/>
    </location>
</feature>
<evidence type="ECO:0000256" key="6">
    <source>
        <dbReference type="SAM" id="Phobius"/>
    </source>
</evidence>
<evidence type="ECO:0000259" key="7">
    <source>
        <dbReference type="Pfam" id="PF02687"/>
    </source>
</evidence>
<dbReference type="PANTHER" id="PTHR30287">
    <property type="entry name" value="MEMBRANE COMPONENT OF PREDICTED ABC SUPERFAMILY METABOLITE UPTAKE TRANSPORTER"/>
    <property type="match status" value="1"/>
</dbReference>
<feature type="domain" description="ABC3 transporter permease C-terminal" evidence="7">
    <location>
        <begin position="267"/>
        <end position="381"/>
    </location>
</feature>
<sequence length="843" mass="87718">MSLGIAARIARRELRGGLRGFRVFLACLALGIAAIAAVGTVRESIEAGLQREGATLLGGDAEVQFTYRFAEPEERAFLDSIATEVAEVVDFRSMAVVGEGDERDRGLTQVKAVDGVYPIYGAVTLAPEMTLAEALDGTGGLPGAVMDPVLIDRLGLSVGETFRLGTQSFVLSAALEREPDDGGGGFELGPRTLVRTSALSESGLLVPGTLYETEYRLRVPPGADLDALEAQADAVLDETGFRWRDRRNGAPGVSEFVDRLSAFLVLVGLAGLAVGGVGVAAAVRAHLDGKTGTIAVLKTLGAEGRTIFEVYLIQVGVLALVGVVLGVSLGAGLPLLFSPVIAAQLPVPADFGLHAAPLAQAALYGLLAAAIFTLWPLARTREVRAAALFRDIGGLRVTPHPGTLAVIAGLVVLLVGLAAWLSGLPELTLWAAAGLSAAFVVLLGAAWLVRRVARRLARARVVQGRSALRLALGAVGGPGGEATSVVLSLGLGLSVLAAIGQIDTNLRSAISRDLPEVAPAFFMVDIQPDQIDGFRERLDTDPAVSRVETAPMLRGIITRINDRPADEVAGDHWVLQGDRGVTYSDRPGDDTTITAGEWWPEAYDGPPQISFAAEEAAELGVSLGDTLTINILGRDITGEITSFREVDFSTAGIGFVLAMNPAALRGAPHTYISTIYAEPQAEAAILRDISDTYPNITAIRVRDAIDRVSEVLAGVAAAVTYGAMATLVTGAVVLIGAAAAGERARTYEAAILKTVGAGRRRILTSFALRSALLGAAAGVVAVAAGGGAGWAVSRFVMETEFRFAPLSALAIVVGGVLLTLAAGLVFAWRPLAARPASILRARE</sequence>
<accession>A0A1H9R9X6</accession>
<evidence type="ECO:0000256" key="2">
    <source>
        <dbReference type="ARBA" id="ARBA00022475"/>
    </source>
</evidence>
<comment type="subcellular location">
    <subcellularLocation>
        <location evidence="1">Cell membrane</location>
        <topology evidence="1">Multi-pass membrane protein</topology>
    </subcellularLocation>
</comment>
<evidence type="ECO:0000313" key="9">
    <source>
        <dbReference type="Proteomes" id="UP000198885"/>
    </source>
</evidence>
<evidence type="ECO:0000256" key="3">
    <source>
        <dbReference type="ARBA" id="ARBA00022692"/>
    </source>
</evidence>
<dbReference type="EMBL" id="FOGU01000002">
    <property type="protein sequence ID" value="SER69480.1"/>
    <property type="molecule type" value="Genomic_DNA"/>
</dbReference>
<feature type="transmembrane region" description="Helical" evidence="6">
    <location>
        <begin position="357"/>
        <end position="378"/>
    </location>
</feature>
<feature type="transmembrane region" description="Helical" evidence="6">
    <location>
        <begin position="470"/>
        <end position="499"/>
    </location>
</feature>
<organism evidence="8 9">
    <name type="scientific">Tranquillimonas rosea</name>
    <dbReference type="NCBI Taxonomy" id="641238"/>
    <lineage>
        <taxon>Bacteria</taxon>
        <taxon>Pseudomonadati</taxon>
        <taxon>Pseudomonadota</taxon>
        <taxon>Alphaproteobacteria</taxon>
        <taxon>Rhodobacterales</taxon>
        <taxon>Roseobacteraceae</taxon>
        <taxon>Tranquillimonas</taxon>
    </lineage>
</organism>
<keyword evidence="9" id="KW-1185">Reference proteome</keyword>
<feature type="transmembrane region" description="Helical" evidence="6">
    <location>
        <begin position="21"/>
        <end position="41"/>
    </location>
</feature>
<dbReference type="PANTHER" id="PTHR30287:SF1">
    <property type="entry name" value="INNER MEMBRANE PROTEIN"/>
    <property type="match status" value="1"/>
</dbReference>
<dbReference type="Pfam" id="PF02687">
    <property type="entry name" value="FtsX"/>
    <property type="match status" value="2"/>
</dbReference>
<dbReference type="InterPro" id="IPR003838">
    <property type="entry name" value="ABC3_permease_C"/>
</dbReference>
<evidence type="ECO:0000256" key="1">
    <source>
        <dbReference type="ARBA" id="ARBA00004651"/>
    </source>
</evidence>
<dbReference type="OrthoDB" id="9775544at2"/>
<keyword evidence="4 6" id="KW-1133">Transmembrane helix</keyword>
<evidence type="ECO:0000256" key="4">
    <source>
        <dbReference type="ARBA" id="ARBA00022989"/>
    </source>
</evidence>
<dbReference type="RefSeq" id="WP_092688742.1">
    <property type="nucleotide sequence ID" value="NZ_FOGU01000002.1"/>
</dbReference>
<keyword evidence="2" id="KW-1003">Cell membrane</keyword>
<dbReference type="AlphaFoldDB" id="A0A1H9R9X6"/>